<dbReference type="AlphaFoldDB" id="A0A8K1G7U2"/>
<organism evidence="2 3">
    <name type="scientific">Zosterops borbonicus</name>
    <dbReference type="NCBI Taxonomy" id="364589"/>
    <lineage>
        <taxon>Eukaryota</taxon>
        <taxon>Metazoa</taxon>
        <taxon>Chordata</taxon>
        <taxon>Craniata</taxon>
        <taxon>Vertebrata</taxon>
        <taxon>Euteleostomi</taxon>
        <taxon>Archelosauria</taxon>
        <taxon>Archosauria</taxon>
        <taxon>Dinosauria</taxon>
        <taxon>Saurischia</taxon>
        <taxon>Theropoda</taxon>
        <taxon>Coelurosauria</taxon>
        <taxon>Aves</taxon>
        <taxon>Neognathae</taxon>
        <taxon>Neoaves</taxon>
        <taxon>Telluraves</taxon>
        <taxon>Australaves</taxon>
        <taxon>Passeriformes</taxon>
        <taxon>Sylvioidea</taxon>
        <taxon>Zosteropidae</taxon>
        <taxon>Zosterops</taxon>
    </lineage>
</organism>
<protein>
    <submittedName>
        <fullName evidence="2">Uncharacterized protein</fullName>
    </submittedName>
</protein>
<reference evidence="2" key="1">
    <citation type="submission" date="2019-04" db="EMBL/GenBank/DDBJ databases">
        <title>Genome assembly of Zosterops borbonicus 15179.</title>
        <authorList>
            <person name="Leroy T."/>
            <person name="Anselmetti Y."/>
            <person name="Tilak M.-K."/>
            <person name="Nabholz B."/>
        </authorList>
    </citation>
    <scope>NUCLEOTIDE SEQUENCE</scope>
    <source>
        <strain evidence="2">HGM_15179</strain>
        <tissue evidence="2">Muscle</tissue>
    </source>
</reference>
<feature type="non-terminal residue" evidence="2">
    <location>
        <position position="64"/>
    </location>
</feature>
<sequence length="64" mass="7081">SRQLHKVKCTHLYQEKKEQPWKTLTCQLHLSALEDHGTDSPSSCAEALGEQGSDLGQPAQLHQG</sequence>
<keyword evidence="3" id="KW-1185">Reference proteome</keyword>
<evidence type="ECO:0000256" key="1">
    <source>
        <dbReference type="SAM" id="MobiDB-lite"/>
    </source>
</evidence>
<dbReference type="EMBL" id="SWJQ01000532">
    <property type="protein sequence ID" value="TRZ13178.1"/>
    <property type="molecule type" value="Genomic_DNA"/>
</dbReference>
<feature type="region of interest" description="Disordered" evidence="1">
    <location>
        <begin position="36"/>
        <end position="64"/>
    </location>
</feature>
<comment type="caution">
    <text evidence="2">The sequence shown here is derived from an EMBL/GenBank/DDBJ whole genome shotgun (WGS) entry which is preliminary data.</text>
</comment>
<gene>
    <name evidence="2" type="ORF">HGM15179_013921</name>
</gene>
<feature type="non-terminal residue" evidence="2">
    <location>
        <position position="1"/>
    </location>
</feature>
<name>A0A8K1G7U2_9PASS</name>
<proteinExistence type="predicted"/>
<evidence type="ECO:0000313" key="3">
    <source>
        <dbReference type="Proteomes" id="UP000796761"/>
    </source>
</evidence>
<evidence type="ECO:0000313" key="2">
    <source>
        <dbReference type="EMBL" id="TRZ13178.1"/>
    </source>
</evidence>
<accession>A0A8K1G7U2</accession>
<dbReference type="Proteomes" id="UP000796761">
    <property type="component" value="Unassembled WGS sequence"/>
</dbReference>